<proteinExistence type="predicted"/>
<dbReference type="VEuPathDB" id="CryptoDB:Cvel_15269"/>
<sequence length="228" mass="25294">MTSSSFPLSASGVRTQEDAIVAVAHVIIHKLKRSIYGGFARDWVVGGGAQNGRPVNDIDVILDDRDDSQAQAQVTALTQHLAPLQFVLTSNTPASGGAVANKVRLTHRPTGFGVEVEFTHPARRRQISTSPGVEHSASNLMISTKGLDTFVKKGPNGRPLLDTATSARHAKDKMFVFYYKPEGRMPQERLRRIFQKGWKCLNQLPPQLVPNPSQHQPQAQYNVNWWEY</sequence>
<evidence type="ECO:0000313" key="1">
    <source>
        <dbReference type="EMBL" id="CEM07544.1"/>
    </source>
</evidence>
<gene>
    <name evidence="1" type="ORF">Cvel_15269</name>
</gene>
<organism evidence="1">
    <name type="scientific">Chromera velia CCMP2878</name>
    <dbReference type="NCBI Taxonomy" id="1169474"/>
    <lineage>
        <taxon>Eukaryota</taxon>
        <taxon>Sar</taxon>
        <taxon>Alveolata</taxon>
        <taxon>Colpodellida</taxon>
        <taxon>Chromeraceae</taxon>
        <taxon>Chromera</taxon>
    </lineage>
</organism>
<protein>
    <submittedName>
        <fullName evidence="1">Uncharacterized protein</fullName>
    </submittedName>
</protein>
<dbReference type="AlphaFoldDB" id="A0A0G4F696"/>
<dbReference type="EMBL" id="CDMZ01000132">
    <property type="protein sequence ID" value="CEM07544.1"/>
    <property type="molecule type" value="Genomic_DNA"/>
</dbReference>
<accession>A0A0G4F696</accession>
<reference evidence="1" key="1">
    <citation type="submission" date="2014-11" db="EMBL/GenBank/DDBJ databases">
        <authorList>
            <person name="Otto D Thomas"/>
            <person name="Naeem Raeece"/>
        </authorList>
    </citation>
    <scope>NUCLEOTIDE SEQUENCE</scope>
</reference>
<name>A0A0G4F696_9ALVE</name>